<reference evidence="1" key="2">
    <citation type="submission" date="2025-09" db="UniProtKB">
        <authorList>
            <consortium name="Ensembl"/>
        </authorList>
    </citation>
    <scope>IDENTIFICATION</scope>
</reference>
<dbReference type="STRING" id="409849.ENSPMGP00000007676"/>
<keyword evidence="2" id="KW-1185">Reference proteome</keyword>
<dbReference type="Gene3D" id="1.25.10.10">
    <property type="entry name" value="Leucine-rich Repeat Variant"/>
    <property type="match status" value="1"/>
</dbReference>
<name>A0A3B3ZTP0_9GOBI</name>
<proteinExistence type="predicted"/>
<dbReference type="InterPro" id="IPR011989">
    <property type="entry name" value="ARM-like"/>
</dbReference>
<protein>
    <submittedName>
        <fullName evidence="1">Uncharacterized protein</fullName>
    </submittedName>
</protein>
<dbReference type="Ensembl" id="ENSPMGT00000008163.1">
    <property type="protein sequence ID" value="ENSPMGP00000007676.1"/>
    <property type="gene ID" value="ENSPMGG00000006364.1"/>
</dbReference>
<evidence type="ECO:0000313" key="1">
    <source>
        <dbReference type="Ensembl" id="ENSPMGP00000007676.1"/>
    </source>
</evidence>
<sequence>MARHRRGTMMAAVGAPEVIAQLESAAKVLMAPPSMVSSEQRQHAEHIFLAFRKSKSPFAVCKQILGTLRTSTFIVNKW</sequence>
<accession>A0A3B3ZTP0</accession>
<organism evidence="1 2">
    <name type="scientific">Periophthalmus magnuspinnatus</name>
    <dbReference type="NCBI Taxonomy" id="409849"/>
    <lineage>
        <taxon>Eukaryota</taxon>
        <taxon>Metazoa</taxon>
        <taxon>Chordata</taxon>
        <taxon>Craniata</taxon>
        <taxon>Vertebrata</taxon>
        <taxon>Euteleostomi</taxon>
        <taxon>Actinopterygii</taxon>
        <taxon>Neopterygii</taxon>
        <taxon>Teleostei</taxon>
        <taxon>Neoteleostei</taxon>
        <taxon>Acanthomorphata</taxon>
        <taxon>Gobiaria</taxon>
        <taxon>Gobiiformes</taxon>
        <taxon>Gobioidei</taxon>
        <taxon>Gobiidae</taxon>
        <taxon>Oxudercinae</taxon>
        <taxon>Periophthalmus</taxon>
    </lineage>
</organism>
<dbReference type="AlphaFoldDB" id="A0A3B3ZTP0"/>
<reference evidence="1" key="1">
    <citation type="submission" date="2025-08" db="UniProtKB">
        <authorList>
            <consortium name="Ensembl"/>
        </authorList>
    </citation>
    <scope>IDENTIFICATION</scope>
</reference>
<dbReference type="Proteomes" id="UP000261520">
    <property type="component" value="Unplaced"/>
</dbReference>
<evidence type="ECO:0000313" key="2">
    <source>
        <dbReference type="Proteomes" id="UP000261520"/>
    </source>
</evidence>